<comment type="subcellular location">
    <subcellularLocation>
        <location evidence="1">Nucleus</location>
    </subcellularLocation>
</comment>
<feature type="coiled-coil region" evidence="4">
    <location>
        <begin position="104"/>
        <end position="157"/>
    </location>
</feature>
<evidence type="ECO:0000256" key="5">
    <source>
        <dbReference type="SAM" id="MobiDB-lite"/>
    </source>
</evidence>
<dbReference type="PANTHER" id="PTHR13237">
    <property type="entry name" value="SOMETHING ABOUT SILENCING PROTEIN 10-RELATED"/>
    <property type="match status" value="1"/>
</dbReference>
<feature type="region of interest" description="Disordered" evidence="5">
    <location>
        <begin position="1"/>
        <end position="59"/>
    </location>
</feature>
<feature type="region of interest" description="Disordered" evidence="5">
    <location>
        <begin position="239"/>
        <end position="448"/>
    </location>
</feature>
<proteinExistence type="inferred from homology"/>
<comment type="similarity">
    <text evidence="2">Belongs to the SAS10 family.</text>
</comment>
<accession>A0ABQ8X230</accession>
<evidence type="ECO:0000256" key="1">
    <source>
        <dbReference type="ARBA" id="ARBA00004123"/>
    </source>
</evidence>
<evidence type="ECO:0000313" key="8">
    <source>
        <dbReference type="Proteomes" id="UP001150062"/>
    </source>
</evidence>
<keyword evidence="8" id="KW-1185">Reference proteome</keyword>
<dbReference type="Proteomes" id="UP001150062">
    <property type="component" value="Unassembled WGS sequence"/>
</dbReference>
<protein>
    <submittedName>
        <fullName evidence="7">Something about silencing protein</fullName>
    </submittedName>
</protein>
<evidence type="ECO:0000256" key="4">
    <source>
        <dbReference type="SAM" id="Coils"/>
    </source>
</evidence>
<keyword evidence="4" id="KW-0175">Coiled coil</keyword>
<feature type="compositionally biased region" description="Basic and acidic residues" evidence="5">
    <location>
        <begin position="301"/>
        <end position="317"/>
    </location>
</feature>
<feature type="domain" description="Sas10 C-terminal" evidence="6">
    <location>
        <begin position="453"/>
        <end position="525"/>
    </location>
</feature>
<evidence type="ECO:0000256" key="3">
    <source>
        <dbReference type="ARBA" id="ARBA00023242"/>
    </source>
</evidence>
<name>A0ABQ8X230_9EUKA</name>
<sequence length="530" mass="61119">MSGKKQNLSFKNSPSSSSEESDSSSYESESVLAIGAQSSSDISSDSSEPINTQIDESDLSYKAVSQIPSYEIDQEAIRKKADKIGGWGYEKQTFYSSQLKEEAHSDDEQDINEMEKEAIKLQKARAGNFKAEDFGEIEKFSQKEDQTKKKNLKLKNRGDRTMLDALNQELNEIDLERIHFEKINKDISGFSNQEKLKYLVSQSPELLSLLMDLQKYSKEIQERLDPKIKSLKKIKNLNNVDSFYQSQKKNPKKKQKKKIKTSKTNVKSKNEKKNKKIQSEKVNKKSKKELKVTANPSSSESKSKSKSKSESKPKIESSSDFNSESESESEEEQFVRFSTSSSKQNNGNIKNKEIEVNPDTNREKRKLNTFNNEDDDDNGMNEENISKRSRKNSYISNQDNDDEANNYYQQIEEQIKLKRKKKKKKKKQKKKQNRRKGKTVSIIPEPDKIVKDGEKRNINYQILKNADLTKRINKKTRNPRIKRKLKYQKAMNKWKTKVGGYKKLKGSYSGESSGIKMNITRSIQFGGSRK</sequence>
<dbReference type="Pfam" id="PF09368">
    <property type="entry name" value="Sas10"/>
    <property type="match status" value="1"/>
</dbReference>
<feature type="compositionally biased region" description="Polar residues" evidence="5">
    <location>
        <begin position="1"/>
        <end position="12"/>
    </location>
</feature>
<comment type="caution">
    <text evidence="7">The sequence shown here is derived from an EMBL/GenBank/DDBJ whole genome shotgun (WGS) entry which is preliminary data.</text>
</comment>
<evidence type="ECO:0000313" key="7">
    <source>
        <dbReference type="EMBL" id="KAJ6226722.1"/>
    </source>
</evidence>
<reference evidence="7" key="1">
    <citation type="submission" date="2022-08" db="EMBL/GenBank/DDBJ databases">
        <title>Novel sulfate-reducing endosymbionts in the free-living metamonad Anaeramoeba.</title>
        <authorList>
            <person name="Jerlstrom-Hultqvist J."/>
            <person name="Cepicka I."/>
            <person name="Gallot-Lavallee L."/>
            <person name="Salas-Leiva D."/>
            <person name="Curtis B.A."/>
            <person name="Zahonova K."/>
            <person name="Pipaliya S."/>
            <person name="Dacks J."/>
            <person name="Roger A.J."/>
        </authorList>
    </citation>
    <scope>NUCLEOTIDE SEQUENCE</scope>
    <source>
        <strain evidence="7">Schooner1</strain>
    </source>
</reference>
<organism evidence="7 8">
    <name type="scientific">Anaeramoeba flamelloides</name>
    <dbReference type="NCBI Taxonomy" id="1746091"/>
    <lineage>
        <taxon>Eukaryota</taxon>
        <taxon>Metamonada</taxon>
        <taxon>Anaeramoebidae</taxon>
        <taxon>Anaeramoeba</taxon>
    </lineage>
</organism>
<gene>
    <name evidence="7" type="ORF">M0813_10596</name>
</gene>
<feature type="compositionally biased region" description="Acidic residues" evidence="5">
    <location>
        <begin position="323"/>
        <end position="332"/>
    </location>
</feature>
<dbReference type="EMBL" id="JAOAOG010000340">
    <property type="protein sequence ID" value="KAJ6226722.1"/>
    <property type="molecule type" value="Genomic_DNA"/>
</dbReference>
<feature type="compositionally biased region" description="Polar residues" evidence="5">
    <location>
        <begin position="336"/>
        <end position="349"/>
    </location>
</feature>
<keyword evidence="3" id="KW-0539">Nucleus</keyword>
<feature type="compositionally biased region" description="Basic residues" evidence="5">
    <location>
        <begin position="417"/>
        <end position="438"/>
    </location>
</feature>
<feature type="compositionally biased region" description="Low complexity" evidence="5">
    <location>
        <begin position="38"/>
        <end position="47"/>
    </location>
</feature>
<feature type="compositionally biased region" description="Basic residues" evidence="5">
    <location>
        <begin position="249"/>
        <end position="261"/>
    </location>
</feature>
<evidence type="ECO:0000259" key="6">
    <source>
        <dbReference type="Pfam" id="PF09368"/>
    </source>
</evidence>
<dbReference type="InterPro" id="IPR018972">
    <property type="entry name" value="Sas10_C_dom"/>
</dbReference>
<dbReference type="PANTHER" id="PTHR13237:SF8">
    <property type="entry name" value="SOMETHING ABOUT SILENCING PROTEIN 10"/>
    <property type="match status" value="1"/>
</dbReference>
<feature type="compositionally biased region" description="Low complexity" evidence="5">
    <location>
        <begin position="13"/>
        <end position="30"/>
    </location>
</feature>
<evidence type="ECO:0000256" key="2">
    <source>
        <dbReference type="ARBA" id="ARBA00010979"/>
    </source>
</evidence>